<dbReference type="EMBL" id="BAAFJT010000001">
    <property type="protein sequence ID" value="GAB0178632.1"/>
    <property type="molecule type" value="Genomic_DNA"/>
</dbReference>
<gene>
    <name evidence="2" type="ORF">GRJ2_000328500</name>
</gene>
<sequence>MVLQGHGSTCISAEVRNCSSDPPKYPAPSAVRCGDLHGNSNPQTLDSSLRGAAFSSSRVSRPERGSHFS</sequence>
<evidence type="ECO:0000313" key="2">
    <source>
        <dbReference type="EMBL" id="GAB0178632.1"/>
    </source>
</evidence>
<feature type="compositionally biased region" description="Basic and acidic residues" evidence="1">
    <location>
        <begin position="60"/>
        <end position="69"/>
    </location>
</feature>
<feature type="region of interest" description="Disordered" evidence="1">
    <location>
        <begin position="17"/>
        <end position="69"/>
    </location>
</feature>
<dbReference type="Proteomes" id="UP001623348">
    <property type="component" value="Unassembled WGS sequence"/>
</dbReference>
<protein>
    <submittedName>
        <fullName evidence="2">Uncharacterized protein</fullName>
    </submittedName>
</protein>
<feature type="compositionally biased region" description="Polar residues" evidence="1">
    <location>
        <begin position="38"/>
        <end position="47"/>
    </location>
</feature>
<evidence type="ECO:0000313" key="3">
    <source>
        <dbReference type="Proteomes" id="UP001623348"/>
    </source>
</evidence>
<proteinExistence type="predicted"/>
<evidence type="ECO:0000256" key="1">
    <source>
        <dbReference type="SAM" id="MobiDB-lite"/>
    </source>
</evidence>
<organism evidence="2 3">
    <name type="scientific">Grus japonensis</name>
    <name type="common">Japanese crane</name>
    <name type="synonym">Red-crowned crane</name>
    <dbReference type="NCBI Taxonomy" id="30415"/>
    <lineage>
        <taxon>Eukaryota</taxon>
        <taxon>Metazoa</taxon>
        <taxon>Chordata</taxon>
        <taxon>Craniata</taxon>
        <taxon>Vertebrata</taxon>
        <taxon>Euteleostomi</taxon>
        <taxon>Archelosauria</taxon>
        <taxon>Archosauria</taxon>
        <taxon>Dinosauria</taxon>
        <taxon>Saurischia</taxon>
        <taxon>Theropoda</taxon>
        <taxon>Coelurosauria</taxon>
        <taxon>Aves</taxon>
        <taxon>Neognathae</taxon>
        <taxon>Neoaves</taxon>
        <taxon>Gruiformes</taxon>
        <taxon>Gruidae</taxon>
        <taxon>Grus</taxon>
    </lineage>
</organism>
<comment type="caution">
    <text evidence="2">The sequence shown here is derived from an EMBL/GenBank/DDBJ whole genome shotgun (WGS) entry which is preliminary data.</text>
</comment>
<keyword evidence="3" id="KW-1185">Reference proteome</keyword>
<accession>A0ABC9W1E4</accession>
<reference evidence="2 3" key="1">
    <citation type="submission" date="2024-06" db="EMBL/GenBank/DDBJ databases">
        <title>The draft genome of Grus japonensis, version 3.</title>
        <authorList>
            <person name="Nabeshima K."/>
            <person name="Suzuki S."/>
            <person name="Onuma M."/>
        </authorList>
    </citation>
    <scope>NUCLEOTIDE SEQUENCE [LARGE SCALE GENOMIC DNA]</scope>
    <source>
        <strain evidence="2 3">451A</strain>
    </source>
</reference>
<dbReference type="AlphaFoldDB" id="A0ABC9W1E4"/>
<name>A0ABC9W1E4_GRUJA</name>